<dbReference type="Gene3D" id="3.30.300.30">
    <property type="match status" value="1"/>
</dbReference>
<dbReference type="InterPro" id="IPR025110">
    <property type="entry name" value="AMP-bd_C"/>
</dbReference>
<dbReference type="PANTHER" id="PTHR43767:SF7">
    <property type="entry name" value="MEDIUM_LONG-CHAIN-FATTY-ACID--COA LIGASE FADD8"/>
    <property type="match status" value="1"/>
</dbReference>
<protein>
    <submittedName>
        <fullName evidence="3">Long-chain-fatty-acid--CoA ligase</fullName>
    </submittedName>
</protein>
<dbReference type="Proteomes" id="UP001143362">
    <property type="component" value="Unassembled WGS sequence"/>
</dbReference>
<evidence type="ECO:0000313" key="3">
    <source>
        <dbReference type="EMBL" id="MCX2979567.1"/>
    </source>
</evidence>
<dbReference type="NCBIfam" id="NF004837">
    <property type="entry name" value="PRK06187.1"/>
    <property type="match status" value="1"/>
</dbReference>
<dbReference type="CDD" id="cd17631">
    <property type="entry name" value="FACL_FadD13-like"/>
    <property type="match status" value="1"/>
</dbReference>
<dbReference type="SUPFAM" id="SSF56801">
    <property type="entry name" value="Acetyl-CoA synthetase-like"/>
    <property type="match status" value="1"/>
</dbReference>
<keyword evidence="4" id="KW-1185">Reference proteome</keyword>
<evidence type="ECO:0000259" key="1">
    <source>
        <dbReference type="Pfam" id="PF00501"/>
    </source>
</evidence>
<proteinExistence type="predicted"/>
<dbReference type="InterPro" id="IPR050237">
    <property type="entry name" value="ATP-dep_AMP-bd_enzyme"/>
</dbReference>
<dbReference type="PANTHER" id="PTHR43767">
    <property type="entry name" value="LONG-CHAIN-FATTY-ACID--COA LIGASE"/>
    <property type="match status" value="1"/>
</dbReference>
<gene>
    <name evidence="3" type="ORF">EYC98_01685</name>
</gene>
<sequence>MALCSVDNKNWRTGMLLHHFMEFFGRETASNPCIEMGARKLDYSAANAHCNRMAHAFGSKSLGKGDRLAWIGKNSIDFALLFFAASKVGVVPTPLNYRLAPPEWAYILNDCTARVLVAEAEFCAGIDKVRDQLQNIEHFICLDGDIEGWENYENWLKGQAEHNPEHDIRPEDELYQMYTSGTTGLPKGAVLTQYAIETNTRVISLMFDMRISDTRTVIPLPFYHAAAGISIKCVVSAGGSIIVHREFDPVAVVDSIENEGVTNATLVPAMIQACLVAVPDINQRDFPLLRTMAYGASPIAEETLKQAMKVFGCKFQQVFGMTETTACATQLSHAAHQRAINGEPHLLLSCGRAAAGTQVRIVDANLQEVPVGTVGEIAVKGPQVMLQYWNLPEATAKTLVDGWLYTGDAARMDAEGFIYIQDRIKDMIVSGGENIYPKEVENALFDHPDIIDAAVIGIPDEKYGEAILAFVQTRDGGALDKDALIAFCRERLAGYKVPRAFEFIELVPRNASGKILKKDLREPYWAGVERRVG</sequence>
<evidence type="ECO:0000313" key="4">
    <source>
        <dbReference type="Proteomes" id="UP001143362"/>
    </source>
</evidence>
<dbReference type="InterPro" id="IPR000873">
    <property type="entry name" value="AMP-dep_synth/lig_dom"/>
</dbReference>
<organism evidence="3 4">
    <name type="scientific">Candidatus Litorirhabdus singularis</name>
    <dbReference type="NCBI Taxonomy" id="2518993"/>
    <lineage>
        <taxon>Bacteria</taxon>
        <taxon>Pseudomonadati</taxon>
        <taxon>Pseudomonadota</taxon>
        <taxon>Gammaproteobacteria</taxon>
        <taxon>Cellvibrionales</taxon>
        <taxon>Halieaceae</taxon>
        <taxon>Candidatus Litorirhabdus</taxon>
    </lineage>
</organism>
<dbReference type="Pfam" id="PF00501">
    <property type="entry name" value="AMP-binding"/>
    <property type="match status" value="1"/>
</dbReference>
<name>A0ABT3TBB1_9GAMM</name>
<keyword evidence="3" id="KW-0436">Ligase</keyword>
<dbReference type="InterPro" id="IPR045851">
    <property type="entry name" value="AMP-bd_C_sf"/>
</dbReference>
<dbReference type="Pfam" id="PF13193">
    <property type="entry name" value="AMP-binding_C"/>
    <property type="match status" value="1"/>
</dbReference>
<dbReference type="Gene3D" id="3.40.50.12780">
    <property type="entry name" value="N-terminal domain of ligase-like"/>
    <property type="match status" value="1"/>
</dbReference>
<evidence type="ECO:0000259" key="2">
    <source>
        <dbReference type="Pfam" id="PF13193"/>
    </source>
</evidence>
<dbReference type="GO" id="GO:0016874">
    <property type="term" value="F:ligase activity"/>
    <property type="evidence" value="ECO:0007669"/>
    <property type="project" value="UniProtKB-KW"/>
</dbReference>
<feature type="domain" description="AMP-binding enzyme C-terminal" evidence="2">
    <location>
        <begin position="439"/>
        <end position="514"/>
    </location>
</feature>
<dbReference type="InterPro" id="IPR042099">
    <property type="entry name" value="ANL_N_sf"/>
</dbReference>
<reference evidence="3" key="1">
    <citation type="submission" date="2019-02" db="EMBL/GenBank/DDBJ databases">
        <authorList>
            <person name="Li S.-H."/>
        </authorList>
    </citation>
    <scope>NUCLEOTIDE SEQUENCE</scope>
    <source>
        <strain evidence="3">IMCC14734</strain>
    </source>
</reference>
<comment type="caution">
    <text evidence="3">The sequence shown here is derived from an EMBL/GenBank/DDBJ whole genome shotgun (WGS) entry which is preliminary data.</text>
</comment>
<feature type="domain" description="AMP-dependent synthetase/ligase" evidence="1">
    <location>
        <begin position="29"/>
        <end position="389"/>
    </location>
</feature>
<dbReference type="EMBL" id="SHNN01000001">
    <property type="protein sequence ID" value="MCX2979567.1"/>
    <property type="molecule type" value="Genomic_DNA"/>
</dbReference>
<accession>A0ABT3TBB1</accession>